<proteinExistence type="predicted"/>
<dbReference type="GO" id="GO:0003676">
    <property type="term" value="F:nucleic acid binding"/>
    <property type="evidence" value="ECO:0007669"/>
    <property type="project" value="InterPro"/>
</dbReference>
<accession>A0A371HJV4</accession>
<dbReference type="Proteomes" id="UP000257109">
    <property type="component" value="Unassembled WGS sequence"/>
</dbReference>
<dbReference type="InterPro" id="IPR001878">
    <property type="entry name" value="Znf_CCHC"/>
</dbReference>
<dbReference type="PANTHER" id="PTHR35046:SF9">
    <property type="entry name" value="RNA-DIRECTED DNA POLYMERASE"/>
    <property type="match status" value="1"/>
</dbReference>
<feature type="non-terminal residue" evidence="2">
    <location>
        <position position="1"/>
    </location>
</feature>
<keyword evidence="3" id="KW-1185">Reference proteome</keyword>
<dbReference type="GO" id="GO:0008270">
    <property type="term" value="F:zinc ion binding"/>
    <property type="evidence" value="ECO:0007669"/>
    <property type="project" value="InterPro"/>
</dbReference>
<dbReference type="EMBL" id="QJKJ01002408">
    <property type="protein sequence ID" value="RDY03014.1"/>
    <property type="molecule type" value="Genomic_DNA"/>
</dbReference>
<dbReference type="SUPFAM" id="SSF57756">
    <property type="entry name" value="Retrovirus zinc finger-like domains"/>
    <property type="match status" value="1"/>
</dbReference>
<dbReference type="OrthoDB" id="1719899at2759"/>
<dbReference type="InterPro" id="IPR036875">
    <property type="entry name" value="Znf_CCHC_sf"/>
</dbReference>
<evidence type="ECO:0000259" key="1">
    <source>
        <dbReference type="SMART" id="SM00343"/>
    </source>
</evidence>
<dbReference type="InterPro" id="IPR005162">
    <property type="entry name" value="Retrotrans_gag_dom"/>
</dbReference>
<sequence>MKGEEVNQDMTITWFVINKRRNGERRIRTWEDMKSIIRRRFVPSYHHRDLHRKLQSLTQGSMSVEDYYKEMEIAMIRANVEEDHKATMTRFIGDLKKEIVDVKNSTVVTNPKEDVVAKYSNAPPKGKIDTDTSYRSHDIKCFRCQGVEHIASQCPNKRLMIMMDNGEVESESSSDDEMPPLEDCSDMEVVEPVDGVVLDTRHALSIQPKEDGCVEPCEHISHTRCLVQGKVCNMILDRWNCTNVVDKQVLVPFAIENYKDKVLCDVVLMEVGHILLDRPWQLDCKVTHKGLDSFCKPTLDDLSPSSRVSAQQKSSRLDRSLLDRLTLLSSNLNERATQVDRPNQATQTSAQLSSIQLSFHVTLGRSLQCKENHYEGRLGNSAL</sequence>
<feature type="domain" description="CCHC-type" evidence="1">
    <location>
        <begin position="140"/>
        <end position="156"/>
    </location>
</feature>
<evidence type="ECO:0000313" key="2">
    <source>
        <dbReference type="EMBL" id="RDY03014.1"/>
    </source>
</evidence>
<evidence type="ECO:0000313" key="3">
    <source>
        <dbReference type="Proteomes" id="UP000257109"/>
    </source>
</evidence>
<dbReference type="Pfam" id="PF00098">
    <property type="entry name" value="zf-CCHC"/>
    <property type="match status" value="1"/>
</dbReference>
<dbReference type="PANTHER" id="PTHR35046">
    <property type="entry name" value="ZINC KNUCKLE (CCHC-TYPE) FAMILY PROTEIN"/>
    <property type="match status" value="1"/>
</dbReference>
<gene>
    <name evidence="2" type="ORF">CR513_13455</name>
</gene>
<name>A0A371HJV4_MUCPR</name>
<reference evidence="2" key="1">
    <citation type="submission" date="2018-05" db="EMBL/GenBank/DDBJ databases">
        <title>Draft genome of Mucuna pruriens seed.</title>
        <authorList>
            <person name="Nnadi N.E."/>
            <person name="Vos R."/>
            <person name="Hasami M.H."/>
            <person name="Devisetty U.K."/>
            <person name="Aguiy J.C."/>
        </authorList>
    </citation>
    <scope>NUCLEOTIDE SEQUENCE [LARGE SCALE GENOMIC DNA]</scope>
    <source>
        <strain evidence="2">JCA_2017</strain>
    </source>
</reference>
<dbReference type="SMART" id="SM00343">
    <property type="entry name" value="ZnF_C2HC"/>
    <property type="match status" value="1"/>
</dbReference>
<protein>
    <recommendedName>
        <fullName evidence="1">CCHC-type domain-containing protein</fullName>
    </recommendedName>
</protein>
<organism evidence="2 3">
    <name type="scientific">Mucuna pruriens</name>
    <name type="common">Velvet bean</name>
    <name type="synonym">Dolichos pruriens</name>
    <dbReference type="NCBI Taxonomy" id="157652"/>
    <lineage>
        <taxon>Eukaryota</taxon>
        <taxon>Viridiplantae</taxon>
        <taxon>Streptophyta</taxon>
        <taxon>Embryophyta</taxon>
        <taxon>Tracheophyta</taxon>
        <taxon>Spermatophyta</taxon>
        <taxon>Magnoliopsida</taxon>
        <taxon>eudicotyledons</taxon>
        <taxon>Gunneridae</taxon>
        <taxon>Pentapetalae</taxon>
        <taxon>rosids</taxon>
        <taxon>fabids</taxon>
        <taxon>Fabales</taxon>
        <taxon>Fabaceae</taxon>
        <taxon>Papilionoideae</taxon>
        <taxon>50 kb inversion clade</taxon>
        <taxon>NPAAA clade</taxon>
        <taxon>indigoferoid/millettioid clade</taxon>
        <taxon>Phaseoleae</taxon>
        <taxon>Mucuna</taxon>
    </lineage>
</organism>
<dbReference type="Pfam" id="PF03732">
    <property type="entry name" value="Retrotrans_gag"/>
    <property type="match status" value="1"/>
</dbReference>
<comment type="caution">
    <text evidence="2">The sequence shown here is derived from an EMBL/GenBank/DDBJ whole genome shotgun (WGS) entry which is preliminary data.</text>
</comment>
<dbReference type="AlphaFoldDB" id="A0A371HJV4"/>